<accession>A0A7X7LYY0</accession>
<evidence type="ECO:0000259" key="2">
    <source>
        <dbReference type="Pfam" id="PF13670"/>
    </source>
</evidence>
<protein>
    <submittedName>
        <fullName evidence="3">PepSY domain-containing protein</fullName>
    </submittedName>
</protein>
<comment type="caution">
    <text evidence="3">The sequence shown here is derived from an EMBL/GenBank/DDBJ whole genome shotgun (WGS) entry which is preliminary data.</text>
</comment>
<sequence>MKTRYLIVAATALLIGTTAFAGTQCTAAPQVGGIGQADMLQKLVDAGYTIERFQLTDGNCYKMHGWDKDGKRVEVYNDPADGSVVKLETKAAMKR</sequence>
<gene>
    <name evidence="3" type="ORF">GX576_13960</name>
</gene>
<reference evidence="3 4" key="1">
    <citation type="journal article" date="2020" name="Biotechnol. Biofuels">
        <title>New insights from the biogas microbiome by comprehensive genome-resolved metagenomics of nearly 1600 species originating from multiple anaerobic digesters.</title>
        <authorList>
            <person name="Campanaro S."/>
            <person name="Treu L."/>
            <person name="Rodriguez-R L.M."/>
            <person name="Kovalovszki A."/>
            <person name="Ziels R.M."/>
            <person name="Maus I."/>
            <person name="Zhu X."/>
            <person name="Kougias P.G."/>
            <person name="Basile A."/>
            <person name="Luo G."/>
            <person name="Schluter A."/>
            <person name="Konstantinidis K.T."/>
            <person name="Angelidaki I."/>
        </authorList>
    </citation>
    <scope>NUCLEOTIDE SEQUENCE [LARGE SCALE GENOMIC DNA]</scope>
    <source>
        <strain evidence="3">AS06rmzACSIP_256</strain>
    </source>
</reference>
<evidence type="ECO:0000256" key="1">
    <source>
        <dbReference type="SAM" id="SignalP"/>
    </source>
</evidence>
<evidence type="ECO:0000313" key="3">
    <source>
        <dbReference type="EMBL" id="NLF55476.1"/>
    </source>
</evidence>
<dbReference type="AlphaFoldDB" id="A0A7X7LYY0"/>
<name>A0A7X7LYY0_9RHOO</name>
<organism evidence="3 4">
    <name type="scientific">Thauera phenolivorans</name>
    <dbReference type="NCBI Taxonomy" id="1792543"/>
    <lineage>
        <taxon>Bacteria</taxon>
        <taxon>Pseudomonadati</taxon>
        <taxon>Pseudomonadota</taxon>
        <taxon>Betaproteobacteria</taxon>
        <taxon>Rhodocyclales</taxon>
        <taxon>Zoogloeaceae</taxon>
        <taxon>Thauera</taxon>
    </lineage>
</organism>
<feature type="domain" description="PepSY" evidence="2">
    <location>
        <begin position="6"/>
        <end position="87"/>
    </location>
</feature>
<feature type="signal peptide" evidence="1">
    <location>
        <begin position="1"/>
        <end position="21"/>
    </location>
</feature>
<dbReference type="Proteomes" id="UP000536534">
    <property type="component" value="Unassembled WGS sequence"/>
</dbReference>
<dbReference type="InterPro" id="IPR025711">
    <property type="entry name" value="PepSY"/>
</dbReference>
<evidence type="ECO:0000313" key="4">
    <source>
        <dbReference type="Proteomes" id="UP000536534"/>
    </source>
</evidence>
<proteinExistence type="predicted"/>
<dbReference type="Pfam" id="PF13670">
    <property type="entry name" value="PepSY_2"/>
    <property type="match status" value="1"/>
</dbReference>
<keyword evidence="1" id="KW-0732">Signal</keyword>
<dbReference type="EMBL" id="JAAYYV010000392">
    <property type="protein sequence ID" value="NLF55476.1"/>
    <property type="molecule type" value="Genomic_DNA"/>
</dbReference>
<feature type="chain" id="PRO_5031565354" evidence="1">
    <location>
        <begin position="22"/>
        <end position="95"/>
    </location>
</feature>